<evidence type="ECO:0000313" key="1">
    <source>
        <dbReference type="EMBL" id="CBN74789.1"/>
    </source>
</evidence>
<sequence length="52" mass="5639">MHGKKLSYSFVGTELTDKTATHLPNRWFAYVLGKIARMGGATTPSGERTPAS</sequence>
<reference evidence="1 2" key="1">
    <citation type="journal article" date="2010" name="Nature">
        <title>The Ectocarpus genome and the independent evolution of multicellularity in brown algae.</title>
        <authorList>
            <person name="Cock J.M."/>
            <person name="Sterck L."/>
            <person name="Rouze P."/>
            <person name="Scornet D."/>
            <person name="Allen A.E."/>
            <person name="Amoutzias G."/>
            <person name="Anthouard V."/>
            <person name="Artiguenave F."/>
            <person name="Aury J.M."/>
            <person name="Badger J.H."/>
            <person name="Beszteri B."/>
            <person name="Billiau K."/>
            <person name="Bonnet E."/>
            <person name="Bothwell J.H."/>
            <person name="Bowler C."/>
            <person name="Boyen C."/>
            <person name="Brownlee C."/>
            <person name="Carrano C.J."/>
            <person name="Charrier B."/>
            <person name="Cho G.Y."/>
            <person name="Coelho S.M."/>
            <person name="Collen J."/>
            <person name="Corre E."/>
            <person name="Da Silva C."/>
            <person name="Delage L."/>
            <person name="Delaroque N."/>
            <person name="Dittami S.M."/>
            <person name="Doulbeau S."/>
            <person name="Elias M."/>
            <person name="Farnham G."/>
            <person name="Gachon C.M."/>
            <person name="Gschloessl B."/>
            <person name="Heesch S."/>
            <person name="Jabbari K."/>
            <person name="Jubin C."/>
            <person name="Kawai H."/>
            <person name="Kimura K."/>
            <person name="Kloareg B."/>
            <person name="Kupper F.C."/>
            <person name="Lang D."/>
            <person name="Le Bail A."/>
            <person name="Leblanc C."/>
            <person name="Lerouge P."/>
            <person name="Lohr M."/>
            <person name="Lopez P.J."/>
            <person name="Martens C."/>
            <person name="Maumus F."/>
            <person name="Michel G."/>
            <person name="Miranda-Saavedra D."/>
            <person name="Morales J."/>
            <person name="Moreau H."/>
            <person name="Motomura T."/>
            <person name="Nagasato C."/>
            <person name="Napoli C.A."/>
            <person name="Nelson D.R."/>
            <person name="Nyvall-Collen P."/>
            <person name="Peters A.F."/>
            <person name="Pommier C."/>
            <person name="Potin P."/>
            <person name="Poulain J."/>
            <person name="Quesneville H."/>
            <person name="Read B."/>
            <person name="Rensing S.A."/>
            <person name="Ritter A."/>
            <person name="Rousvoal S."/>
            <person name="Samanta M."/>
            <person name="Samson G."/>
            <person name="Schroeder D.C."/>
            <person name="Segurens B."/>
            <person name="Strittmatter M."/>
            <person name="Tonon T."/>
            <person name="Tregear J.W."/>
            <person name="Valentin K."/>
            <person name="von Dassow P."/>
            <person name="Yamagishi T."/>
            <person name="Van de Peer Y."/>
            <person name="Wincker P."/>
        </authorList>
    </citation>
    <scope>NUCLEOTIDE SEQUENCE [LARGE SCALE GENOMIC DNA]</scope>
    <source>
        <strain evidence="2">Ec32 / CCAP1310/4</strain>
    </source>
</reference>
<dbReference type="AlphaFoldDB" id="D8LMY8"/>
<gene>
    <name evidence="1" type="ORF">Esi_0041_0162</name>
</gene>
<protein>
    <submittedName>
        <fullName evidence="1">Uncharacterized protein</fullName>
    </submittedName>
</protein>
<evidence type="ECO:0000313" key="2">
    <source>
        <dbReference type="Proteomes" id="UP000002630"/>
    </source>
</evidence>
<organism evidence="1 2">
    <name type="scientific">Ectocarpus siliculosus</name>
    <name type="common">Brown alga</name>
    <name type="synonym">Conferva siliculosa</name>
    <dbReference type="NCBI Taxonomy" id="2880"/>
    <lineage>
        <taxon>Eukaryota</taxon>
        <taxon>Sar</taxon>
        <taxon>Stramenopiles</taxon>
        <taxon>Ochrophyta</taxon>
        <taxon>PX clade</taxon>
        <taxon>Phaeophyceae</taxon>
        <taxon>Ectocarpales</taxon>
        <taxon>Ectocarpaceae</taxon>
        <taxon>Ectocarpus</taxon>
    </lineage>
</organism>
<dbReference type="Proteomes" id="UP000002630">
    <property type="component" value="Linkage Group LG15"/>
</dbReference>
<dbReference type="EMBL" id="FN648608">
    <property type="protein sequence ID" value="CBN74789.1"/>
    <property type="molecule type" value="Genomic_DNA"/>
</dbReference>
<proteinExistence type="predicted"/>
<dbReference type="EMBL" id="FN649740">
    <property type="protein sequence ID" value="CBN74789.1"/>
    <property type="molecule type" value="Genomic_DNA"/>
</dbReference>
<keyword evidence="2" id="KW-1185">Reference proteome</keyword>
<dbReference type="InParanoid" id="D8LMY8"/>
<accession>D8LMY8</accession>
<name>D8LMY8_ECTSI</name>